<feature type="active site" description="Charge relay system" evidence="8">
    <location>
        <position position="186"/>
    </location>
</feature>
<keyword evidence="13" id="KW-1185">Reference proteome</keyword>
<dbReference type="InterPro" id="IPR034193">
    <property type="entry name" value="PCSK9_ProteinaseK-like"/>
</dbReference>
<dbReference type="InterPro" id="IPR015500">
    <property type="entry name" value="Peptidase_S8_subtilisin-rel"/>
</dbReference>
<evidence type="ECO:0000256" key="3">
    <source>
        <dbReference type="ARBA" id="ARBA00022729"/>
    </source>
</evidence>
<feature type="active site" description="Charge relay system" evidence="8">
    <location>
        <position position="218"/>
    </location>
</feature>
<evidence type="ECO:0000256" key="2">
    <source>
        <dbReference type="ARBA" id="ARBA00022670"/>
    </source>
</evidence>
<dbReference type="Proteomes" id="UP000799770">
    <property type="component" value="Unassembled WGS sequence"/>
</dbReference>
<dbReference type="OrthoDB" id="206201at2759"/>
<dbReference type="SUPFAM" id="SSF52743">
    <property type="entry name" value="Subtilisin-like"/>
    <property type="match status" value="1"/>
</dbReference>
<dbReference type="GO" id="GO:0006508">
    <property type="term" value="P:proteolysis"/>
    <property type="evidence" value="ECO:0007669"/>
    <property type="project" value="UniProtKB-KW"/>
</dbReference>
<feature type="active site" description="Charge relay system" evidence="8">
    <location>
        <position position="384"/>
    </location>
</feature>
<dbReference type="Gene3D" id="3.30.70.80">
    <property type="entry name" value="Peptidase S8 propeptide/proteinase inhibitor I9"/>
    <property type="match status" value="1"/>
</dbReference>
<dbReference type="InterPro" id="IPR000209">
    <property type="entry name" value="Peptidase_S8/S53_dom"/>
</dbReference>
<dbReference type="GO" id="GO:0019863">
    <property type="term" value="F:IgE binding"/>
    <property type="evidence" value="ECO:0007669"/>
    <property type="project" value="UniProtKB-ARBA"/>
</dbReference>
<feature type="signal peptide" evidence="9">
    <location>
        <begin position="1"/>
        <end position="16"/>
    </location>
</feature>
<evidence type="ECO:0000256" key="7">
    <source>
        <dbReference type="ARBA" id="ARBA00023180"/>
    </source>
</evidence>
<dbReference type="PROSITE" id="PS51892">
    <property type="entry name" value="SUBTILASE"/>
    <property type="match status" value="1"/>
</dbReference>
<comment type="similarity">
    <text evidence="1 8">Belongs to the peptidase S8 family.</text>
</comment>
<feature type="domain" description="Peptidase S8/S53" evidence="10">
    <location>
        <begin position="177"/>
        <end position="428"/>
    </location>
</feature>
<keyword evidence="4 8" id="KW-0378">Hydrolase</keyword>
<evidence type="ECO:0000256" key="4">
    <source>
        <dbReference type="ARBA" id="ARBA00022801"/>
    </source>
</evidence>
<dbReference type="Pfam" id="PF05922">
    <property type="entry name" value="Inhibitor_I9"/>
    <property type="match status" value="1"/>
</dbReference>
<keyword evidence="7" id="KW-0325">Glycoprotein</keyword>
<accession>A0A6A5YD25</accession>
<evidence type="ECO:0000256" key="8">
    <source>
        <dbReference type="PROSITE-ProRule" id="PRU01240"/>
    </source>
</evidence>
<evidence type="ECO:0000313" key="13">
    <source>
        <dbReference type="Proteomes" id="UP000799770"/>
    </source>
</evidence>
<gene>
    <name evidence="12" type="ORF">BDV96DRAFT_655927</name>
</gene>
<dbReference type="InterPro" id="IPR050131">
    <property type="entry name" value="Peptidase_S8_subtilisin-like"/>
</dbReference>
<evidence type="ECO:0000256" key="9">
    <source>
        <dbReference type="SAM" id="SignalP"/>
    </source>
</evidence>
<dbReference type="InterPro" id="IPR023828">
    <property type="entry name" value="Peptidase_S8_Ser-AS"/>
</dbReference>
<dbReference type="Pfam" id="PF00082">
    <property type="entry name" value="Peptidase_S8"/>
    <property type="match status" value="1"/>
</dbReference>
<dbReference type="FunFam" id="3.40.50.200:FF:000007">
    <property type="entry name" value="Subtilisin-like serine protease"/>
    <property type="match status" value="1"/>
</dbReference>
<evidence type="ECO:0000259" key="11">
    <source>
        <dbReference type="Pfam" id="PF05922"/>
    </source>
</evidence>
<keyword evidence="5 8" id="KW-0720">Serine protease</keyword>
<evidence type="ECO:0000256" key="1">
    <source>
        <dbReference type="ARBA" id="ARBA00011073"/>
    </source>
</evidence>
<name>A0A6A5YD25_9PLEO</name>
<feature type="domain" description="Inhibitor I9" evidence="11">
    <location>
        <begin position="44"/>
        <end position="138"/>
    </location>
</feature>
<evidence type="ECO:0000259" key="10">
    <source>
        <dbReference type="Pfam" id="PF00082"/>
    </source>
</evidence>
<sequence length="537" mass="58033">MRYAFALSQLLLSAAAAPTFEIGTIHKDAAPVLSSTHAKEIPNSYMVVFKKHVKHEDAKSHHSWVQSIHEQGQQERMELRKRSEFPITAGIFEGLKHTYNMAGSLMGYSGHFDDETIEQIRRHPDVDFIERDSEVHTMGDEEHETEKNAPWGLARISHRDSLSFGTWNKYLYGKDGGEGVDVYVIDTGTNIKHVDFEGRAKWGKTIPANDADEDGNGHGTHCSGTVAGKKYGVAKKANVTAVKVLRSNGSGTMSDVVKGVEYAAQAHTDAVEKAKKDKKTGFKGSAANMSLGGGKSQTLDLAVNAAVDAGIHFAVAAGNDNADSCNYSPAAAANAVTVGASTLLDERAYFSNYGKCNDIFAPGLNILSTWIGSEHATNTISGTSMASPHIAGLLAYLLSLQPSKDSAYAVADITPKKLKQNLIDIATADALTDVPSNTVNILAWNGGGSSNFTDIIKKGGYKSAKKVEEEKLTITIPSIHEIEDEAQADFKEAMAFAGRTSHRVSGKFEKLAADIEDFVAEEMEGLFEEFKERVARE</sequence>
<reference evidence="12" key="1">
    <citation type="journal article" date="2020" name="Stud. Mycol.">
        <title>101 Dothideomycetes genomes: a test case for predicting lifestyles and emergence of pathogens.</title>
        <authorList>
            <person name="Haridas S."/>
            <person name="Albert R."/>
            <person name="Binder M."/>
            <person name="Bloem J."/>
            <person name="Labutti K."/>
            <person name="Salamov A."/>
            <person name="Andreopoulos B."/>
            <person name="Baker S."/>
            <person name="Barry K."/>
            <person name="Bills G."/>
            <person name="Bluhm B."/>
            <person name="Cannon C."/>
            <person name="Castanera R."/>
            <person name="Culley D."/>
            <person name="Daum C."/>
            <person name="Ezra D."/>
            <person name="Gonzalez J."/>
            <person name="Henrissat B."/>
            <person name="Kuo A."/>
            <person name="Liang C."/>
            <person name="Lipzen A."/>
            <person name="Lutzoni F."/>
            <person name="Magnuson J."/>
            <person name="Mondo S."/>
            <person name="Nolan M."/>
            <person name="Ohm R."/>
            <person name="Pangilinan J."/>
            <person name="Park H.-J."/>
            <person name="Ramirez L."/>
            <person name="Alfaro M."/>
            <person name="Sun H."/>
            <person name="Tritt A."/>
            <person name="Yoshinaga Y."/>
            <person name="Zwiers L.-H."/>
            <person name="Turgeon B."/>
            <person name="Goodwin S."/>
            <person name="Spatafora J."/>
            <person name="Crous P."/>
            <person name="Grigoriev I."/>
        </authorList>
    </citation>
    <scope>NUCLEOTIDE SEQUENCE</scope>
    <source>
        <strain evidence="12">CBS 627.86</strain>
    </source>
</reference>
<dbReference type="EMBL" id="ML977432">
    <property type="protein sequence ID" value="KAF2105152.1"/>
    <property type="molecule type" value="Genomic_DNA"/>
</dbReference>
<dbReference type="Gene3D" id="3.40.50.200">
    <property type="entry name" value="Peptidase S8/S53 domain"/>
    <property type="match status" value="1"/>
</dbReference>
<dbReference type="CDD" id="cd04077">
    <property type="entry name" value="Peptidases_S8_PCSK9_ProteinaseK_like"/>
    <property type="match status" value="1"/>
</dbReference>
<dbReference type="PANTHER" id="PTHR43806">
    <property type="entry name" value="PEPTIDASE S8"/>
    <property type="match status" value="1"/>
</dbReference>
<evidence type="ECO:0000256" key="5">
    <source>
        <dbReference type="ARBA" id="ARBA00022825"/>
    </source>
</evidence>
<dbReference type="InterPro" id="IPR010259">
    <property type="entry name" value="S8pro/Inhibitor_I9"/>
</dbReference>
<evidence type="ECO:0000313" key="12">
    <source>
        <dbReference type="EMBL" id="KAF2105152.1"/>
    </source>
</evidence>
<dbReference type="PROSITE" id="PS00138">
    <property type="entry name" value="SUBTILASE_SER"/>
    <property type="match status" value="1"/>
</dbReference>
<dbReference type="PANTHER" id="PTHR43806:SF11">
    <property type="entry name" value="CEREVISIN-RELATED"/>
    <property type="match status" value="1"/>
</dbReference>
<dbReference type="PRINTS" id="PR00723">
    <property type="entry name" value="SUBTILISIN"/>
</dbReference>
<keyword evidence="3 9" id="KW-0732">Signal</keyword>
<protein>
    <submittedName>
        <fullName evidence="12">Peptidase S8/S53 domain-containing protein</fullName>
    </submittedName>
</protein>
<dbReference type="GO" id="GO:0004252">
    <property type="term" value="F:serine-type endopeptidase activity"/>
    <property type="evidence" value="ECO:0007669"/>
    <property type="project" value="UniProtKB-UniRule"/>
</dbReference>
<keyword evidence="6" id="KW-0865">Zymogen</keyword>
<feature type="chain" id="PRO_5025499582" evidence="9">
    <location>
        <begin position="17"/>
        <end position="537"/>
    </location>
</feature>
<dbReference type="FunFam" id="3.30.70.80:FF:000006">
    <property type="entry name" value="Autophagic serine protease Alp2"/>
    <property type="match status" value="1"/>
</dbReference>
<dbReference type="AlphaFoldDB" id="A0A6A5YD25"/>
<proteinExistence type="inferred from homology"/>
<evidence type="ECO:0000256" key="6">
    <source>
        <dbReference type="ARBA" id="ARBA00023145"/>
    </source>
</evidence>
<organism evidence="12 13">
    <name type="scientific">Lophiotrema nucula</name>
    <dbReference type="NCBI Taxonomy" id="690887"/>
    <lineage>
        <taxon>Eukaryota</taxon>
        <taxon>Fungi</taxon>
        <taxon>Dikarya</taxon>
        <taxon>Ascomycota</taxon>
        <taxon>Pezizomycotina</taxon>
        <taxon>Dothideomycetes</taxon>
        <taxon>Pleosporomycetidae</taxon>
        <taxon>Pleosporales</taxon>
        <taxon>Lophiotremataceae</taxon>
        <taxon>Lophiotrema</taxon>
    </lineage>
</organism>
<keyword evidence="2 8" id="KW-0645">Protease</keyword>
<dbReference type="PROSITE" id="PS00137">
    <property type="entry name" value="SUBTILASE_HIS"/>
    <property type="match status" value="1"/>
</dbReference>
<dbReference type="InterPro" id="IPR022398">
    <property type="entry name" value="Peptidase_S8_His-AS"/>
</dbReference>
<dbReference type="InterPro" id="IPR036852">
    <property type="entry name" value="Peptidase_S8/S53_dom_sf"/>
</dbReference>
<dbReference type="InterPro" id="IPR037045">
    <property type="entry name" value="S8pro/Inhibitor_I9_sf"/>
</dbReference>